<feature type="region of interest" description="Disordered" evidence="1">
    <location>
        <begin position="47"/>
        <end position="77"/>
    </location>
</feature>
<proteinExistence type="predicted"/>
<keyword evidence="2" id="KW-0732">Signal</keyword>
<feature type="compositionally biased region" description="Low complexity" evidence="1">
    <location>
        <begin position="63"/>
        <end position="77"/>
    </location>
</feature>
<gene>
    <name evidence="3" type="ORF">JTE90_026953</name>
</gene>
<feature type="chain" id="PRO_5043608183" evidence="2">
    <location>
        <begin position="18"/>
        <end position="135"/>
    </location>
</feature>
<reference evidence="3 4" key="1">
    <citation type="journal article" date="2022" name="Nat. Ecol. Evol.">
        <title>A masculinizing supergene underlies an exaggerated male reproductive morph in a spider.</title>
        <authorList>
            <person name="Hendrickx F."/>
            <person name="De Corte Z."/>
            <person name="Sonet G."/>
            <person name="Van Belleghem S.M."/>
            <person name="Kostlbacher S."/>
            <person name="Vangestel C."/>
        </authorList>
    </citation>
    <scope>NUCLEOTIDE SEQUENCE [LARGE SCALE GENOMIC DNA]</scope>
    <source>
        <tissue evidence="3">Whole body</tissue>
    </source>
</reference>
<dbReference type="AlphaFoldDB" id="A0AAV6UXW4"/>
<feature type="region of interest" description="Disordered" evidence="1">
    <location>
        <begin position="116"/>
        <end position="135"/>
    </location>
</feature>
<name>A0AAV6UXW4_9ARAC</name>
<keyword evidence="4" id="KW-1185">Reference proteome</keyword>
<accession>A0AAV6UXW4</accession>
<sequence length="135" mass="14399">MTPTILLTLALASFARGQMMPPMPPPPLQAPPPYNLYGPINPYSTGVPQMYPHQGNNGMYPHQSSSGMYPQPQQMMSPPMYPTSTSASYAYPMMAAAAPFPSYGVPPPPPVMYPPPYQTFSGAGPNGDPFTSTSG</sequence>
<dbReference type="EMBL" id="JAFNEN010000241">
    <property type="protein sequence ID" value="KAG8188336.1"/>
    <property type="molecule type" value="Genomic_DNA"/>
</dbReference>
<dbReference type="Proteomes" id="UP000827092">
    <property type="component" value="Unassembled WGS sequence"/>
</dbReference>
<evidence type="ECO:0000313" key="4">
    <source>
        <dbReference type="Proteomes" id="UP000827092"/>
    </source>
</evidence>
<feature type="signal peptide" evidence="2">
    <location>
        <begin position="1"/>
        <end position="17"/>
    </location>
</feature>
<evidence type="ECO:0000256" key="2">
    <source>
        <dbReference type="SAM" id="SignalP"/>
    </source>
</evidence>
<protein>
    <submittedName>
        <fullName evidence="3">Uncharacterized protein</fullName>
    </submittedName>
</protein>
<evidence type="ECO:0000313" key="3">
    <source>
        <dbReference type="EMBL" id="KAG8188336.1"/>
    </source>
</evidence>
<organism evidence="3 4">
    <name type="scientific">Oedothorax gibbosus</name>
    <dbReference type="NCBI Taxonomy" id="931172"/>
    <lineage>
        <taxon>Eukaryota</taxon>
        <taxon>Metazoa</taxon>
        <taxon>Ecdysozoa</taxon>
        <taxon>Arthropoda</taxon>
        <taxon>Chelicerata</taxon>
        <taxon>Arachnida</taxon>
        <taxon>Araneae</taxon>
        <taxon>Araneomorphae</taxon>
        <taxon>Entelegynae</taxon>
        <taxon>Araneoidea</taxon>
        <taxon>Linyphiidae</taxon>
        <taxon>Erigoninae</taxon>
        <taxon>Oedothorax</taxon>
    </lineage>
</organism>
<comment type="caution">
    <text evidence="3">The sequence shown here is derived from an EMBL/GenBank/DDBJ whole genome shotgun (WGS) entry which is preliminary data.</text>
</comment>
<evidence type="ECO:0000256" key="1">
    <source>
        <dbReference type="SAM" id="MobiDB-lite"/>
    </source>
</evidence>